<dbReference type="AlphaFoldDB" id="A0A328C018"/>
<reference evidence="3" key="1">
    <citation type="submission" date="2018-02" db="EMBL/GenBank/DDBJ databases">
        <title>Glaesserella australis sp. nov., isolated from the lungs of pigs.</title>
        <authorList>
            <person name="Turni C."/>
            <person name="Christensen H."/>
        </authorList>
    </citation>
    <scope>NUCLEOTIDE SEQUENCE [LARGE SCALE GENOMIC DNA]</scope>
    <source>
        <strain evidence="3">HS4635</strain>
    </source>
</reference>
<evidence type="ECO:0000313" key="2">
    <source>
        <dbReference type="EMBL" id="RAL19896.1"/>
    </source>
</evidence>
<dbReference type="Proteomes" id="UP000248689">
    <property type="component" value="Unassembled WGS sequence"/>
</dbReference>
<evidence type="ECO:0000256" key="1">
    <source>
        <dbReference type="SAM" id="SignalP"/>
    </source>
</evidence>
<keyword evidence="3" id="KW-1185">Reference proteome</keyword>
<feature type="signal peptide" evidence="1">
    <location>
        <begin position="1"/>
        <end position="18"/>
    </location>
</feature>
<sequence>MKKVFIATTLALSLTSCAELASFANALQPSNTMPSYEFYEKFSETNNAKVVLTILEKHLTMVSIDGQNEQVFLFSSSLVNQSTFGWFTPNDDYSFNNRVSYLQETKNNKIEYISFGFSHVLSLSKSNFYQIFNLNPNDVSISQLKQHCSAYRRIVPLYKLSIKNGKSLYLAEDMGSGSANSSTNLIMFNSKPACKRLGFDKTVKEYGNENFEQ</sequence>
<protein>
    <recommendedName>
        <fullName evidence="4">Lipoprotein</fullName>
    </recommendedName>
</protein>
<dbReference type="PROSITE" id="PS51257">
    <property type="entry name" value="PROKAR_LIPOPROTEIN"/>
    <property type="match status" value="1"/>
</dbReference>
<dbReference type="OrthoDB" id="5690704at2"/>
<evidence type="ECO:0008006" key="4">
    <source>
        <dbReference type="Google" id="ProtNLM"/>
    </source>
</evidence>
<comment type="caution">
    <text evidence="2">The sequence shown here is derived from an EMBL/GenBank/DDBJ whole genome shotgun (WGS) entry which is preliminary data.</text>
</comment>
<keyword evidence="1" id="KW-0732">Signal</keyword>
<feature type="chain" id="PRO_5016434394" description="Lipoprotein" evidence="1">
    <location>
        <begin position="19"/>
        <end position="213"/>
    </location>
</feature>
<accession>A0A328C018</accession>
<dbReference type="EMBL" id="PTPX01000001">
    <property type="protein sequence ID" value="RAL19896.1"/>
    <property type="molecule type" value="Genomic_DNA"/>
</dbReference>
<evidence type="ECO:0000313" key="3">
    <source>
        <dbReference type="Proteomes" id="UP000248689"/>
    </source>
</evidence>
<proteinExistence type="predicted"/>
<gene>
    <name evidence="2" type="ORF">C5N92_00540</name>
</gene>
<organism evidence="2 3">
    <name type="scientific">Glaesserella australis</name>
    <dbReference type="NCBI Taxonomy" id="2094024"/>
    <lineage>
        <taxon>Bacteria</taxon>
        <taxon>Pseudomonadati</taxon>
        <taxon>Pseudomonadota</taxon>
        <taxon>Gammaproteobacteria</taxon>
        <taxon>Pasteurellales</taxon>
        <taxon>Pasteurellaceae</taxon>
        <taxon>Glaesserella</taxon>
    </lineage>
</organism>
<dbReference type="RefSeq" id="WP_111748937.1">
    <property type="nucleotide sequence ID" value="NZ_PTPX01000001.1"/>
</dbReference>
<name>A0A328C018_9PAST</name>